<name>A0A6J4QF01_9BURK</name>
<feature type="non-terminal residue" evidence="2">
    <location>
        <position position="1"/>
    </location>
</feature>
<organism evidence="2">
    <name type="scientific">uncultured Ramlibacter sp</name>
    <dbReference type="NCBI Taxonomy" id="260755"/>
    <lineage>
        <taxon>Bacteria</taxon>
        <taxon>Pseudomonadati</taxon>
        <taxon>Pseudomonadota</taxon>
        <taxon>Betaproteobacteria</taxon>
        <taxon>Burkholderiales</taxon>
        <taxon>Comamonadaceae</taxon>
        <taxon>Ramlibacter</taxon>
        <taxon>environmental samples</taxon>
    </lineage>
</organism>
<feature type="region of interest" description="Disordered" evidence="1">
    <location>
        <begin position="1"/>
        <end position="31"/>
    </location>
</feature>
<sequence>GCREYRSARSAPTRHNQRRQAGRPAGAPVCV</sequence>
<dbReference type="AlphaFoldDB" id="A0A6J4QF01"/>
<proteinExistence type="predicted"/>
<reference evidence="2" key="1">
    <citation type="submission" date="2020-02" db="EMBL/GenBank/DDBJ databases">
        <authorList>
            <person name="Meier V. D."/>
        </authorList>
    </citation>
    <scope>NUCLEOTIDE SEQUENCE</scope>
    <source>
        <strain evidence="2">AVDCRST_MAG51</strain>
    </source>
</reference>
<dbReference type="EMBL" id="CADCUX010000712">
    <property type="protein sequence ID" value="CAA9441211.1"/>
    <property type="molecule type" value="Genomic_DNA"/>
</dbReference>
<protein>
    <submittedName>
        <fullName evidence="2">Uncharacterized protein</fullName>
    </submittedName>
</protein>
<gene>
    <name evidence="2" type="ORF">AVDCRST_MAG51-3280</name>
</gene>
<evidence type="ECO:0000256" key="1">
    <source>
        <dbReference type="SAM" id="MobiDB-lite"/>
    </source>
</evidence>
<feature type="non-terminal residue" evidence="2">
    <location>
        <position position="31"/>
    </location>
</feature>
<accession>A0A6J4QF01</accession>
<evidence type="ECO:0000313" key="2">
    <source>
        <dbReference type="EMBL" id="CAA9441211.1"/>
    </source>
</evidence>